<dbReference type="NCBIfam" id="TIGR03544">
    <property type="entry name" value="DivI1A_domain"/>
    <property type="match status" value="1"/>
</dbReference>
<proteinExistence type="predicted"/>
<dbReference type="PIRSF" id="PIRSF029938">
    <property type="entry name" value="UCP029938"/>
    <property type="match status" value="1"/>
</dbReference>
<keyword evidence="3" id="KW-0132">Cell division</keyword>
<sequence>MTEDRFHLTGKEILEKDFKTSMRGYNQEEVDEFLDLVIKDYEQYDELIKDLKAENERLKKSRSVSAGQGQVERQETRSRQSTPTNQSNPSNHQVNYDILKRLSNLEKAVFGNRYADE</sequence>
<dbReference type="OrthoDB" id="389699at2"/>
<accession>A0A1G8Q2J5</accession>
<evidence type="ECO:0000256" key="1">
    <source>
        <dbReference type="ARBA" id="ARBA00004496"/>
    </source>
</evidence>
<dbReference type="RefSeq" id="WP_093191329.1">
    <property type="nucleotide sequence ID" value="NZ_FNEV01000001.1"/>
</dbReference>
<dbReference type="PANTHER" id="PTHR35794:SF1">
    <property type="entry name" value="CELL CYCLE PROTEIN GPSB"/>
    <property type="match status" value="1"/>
</dbReference>
<dbReference type="InterPro" id="IPR019933">
    <property type="entry name" value="DivIVA_domain"/>
</dbReference>
<keyword evidence="5" id="KW-0175">Coiled coil</keyword>
<comment type="subcellular location">
    <subcellularLocation>
        <location evidence="1">Cytoplasm</location>
    </subcellularLocation>
</comment>
<feature type="compositionally biased region" description="Polar residues" evidence="7">
    <location>
        <begin position="79"/>
        <end position="94"/>
    </location>
</feature>
<dbReference type="NCBIfam" id="NF010725">
    <property type="entry name" value="PRK14127.1"/>
    <property type="match status" value="1"/>
</dbReference>
<evidence type="ECO:0000256" key="2">
    <source>
        <dbReference type="ARBA" id="ARBA00022490"/>
    </source>
</evidence>
<evidence type="ECO:0000313" key="9">
    <source>
        <dbReference type="Proteomes" id="UP000199225"/>
    </source>
</evidence>
<evidence type="ECO:0000256" key="3">
    <source>
        <dbReference type="ARBA" id="ARBA00022618"/>
    </source>
</evidence>
<dbReference type="Gene3D" id="6.10.250.660">
    <property type="match status" value="1"/>
</dbReference>
<reference evidence="9" key="1">
    <citation type="submission" date="2016-10" db="EMBL/GenBank/DDBJ databases">
        <authorList>
            <person name="Varghese N."/>
            <person name="Submissions S."/>
        </authorList>
    </citation>
    <scope>NUCLEOTIDE SEQUENCE [LARGE SCALE GENOMIC DNA]</scope>
    <source>
        <strain evidence="9">DSM 4771</strain>
    </source>
</reference>
<dbReference type="InterPro" id="IPR007793">
    <property type="entry name" value="DivIVA_fam"/>
</dbReference>
<keyword evidence="4" id="KW-0133">Cell shape</keyword>
<evidence type="ECO:0000256" key="4">
    <source>
        <dbReference type="ARBA" id="ARBA00022960"/>
    </source>
</evidence>
<dbReference type="GO" id="GO:0005737">
    <property type="term" value="C:cytoplasm"/>
    <property type="evidence" value="ECO:0007669"/>
    <property type="project" value="UniProtKB-SubCell"/>
</dbReference>
<keyword evidence="2" id="KW-0963">Cytoplasm</keyword>
<dbReference type="InterPro" id="IPR011229">
    <property type="entry name" value="Cell_cycle_GpsB"/>
</dbReference>
<dbReference type="Proteomes" id="UP000199225">
    <property type="component" value="Unassembled WGS sequence"/>
</dbReference>
<dbReference type="PANTHER" id="PTHR35794">
    <property type="entry name" value="CELL DIVISION PROTEIN DIVIVA"/>
    <property type="match status" value="1"/>
</dbReference>
<dbReference type="STRING" id="86666.SAMN04490247_0356"/>
<evidence type="ECO:0000313" key="8">
    <source>
        <dbReference type="EMBL" id="SDI98931.1"/>
    </source>
</evidence>
<dbReference type="GO" id="GO:0008360">
    <property type="term" value="P:regulation of cell shape"/>
    <property type="evidence" value="ECO:0007669"/>
    <property type="project" value="UniProtKB-KW"/>
</dbReference>
<dbReference type="AlphaFoldDB" id="A0A1G8Q2J5"/>
<keyword evidence="9" id="KW-1185">Reference proteome</keyword>
<keyword evidence="6" id="KW-0131">Cell cycle</keyword>
<protein>
    <submittedName>
        <fullName evidence="8">DivIVA domain-containing protein</fullName>
    </submittedName>
</protein>
<evidence type="ECO:0000256" key="5">
    <source>
        <dbReference type="ARBA" id="ARBA00023054"/>
    </source>
</evidence>
<evidence type="ECO:0000256" key="6">
    <source>
        <dbReference type="ARBA" id="ARBA00023306"/>
    </source>
</evidence>
<gene>
    <name evidence="8" type="ORF">SAMN04490247_0356</name>
</gene>
<organism evidence="8 9">
    <name type="scientific">Salimicrobium halophilum</name>
    <dbReference type="NCBI Taxonomy" id="86666"/>
    <lineage>
        <taxon>Bacteria</taxon>
        <taxon>Bacillati</taxon>
        <taxon>Bacillota</taxon>
        <taxon>Bacilli</taxon>
        <taxon>Bacillales</taxon>
        <taxon>Bacillaceae</taxon>
        <taxon>Salimicrobium</taxon>
    </lineage>
</organism>
<feature type="region of interest" description="Disordered" evidence="7">
    <location>
        <begin position="58"/>
        <end position="95"/>
    </location>
</feature>
<evidence type="ECO:0000256" key="7">
    <source>
        <dbReference type="SAM" id="MobiDB-lite"/>
    </source>
</evidence>
<name>A0A1G8Q2J5_9BACI</name>
<dbReference type="GO" id="GO:0051301">
    <property type="term" value="P:cell division"/>
    <property type="evidence" value="ECO:0007669"/>
    <property type="project" value="UniProtKB-KW"/>
</dbReference>
<dbReference type="EMBL" id="FNEV01000001">
    <property type="protein sequence ID" value="SDI98931.1"/>
    <property type="molecule type" value="Genomic_DNA"/>
</dbReference>
<dbReference type="Pfam" id="PF05103">
    <property type="entry name" value="DivIVA"/>
    <property type="match status" value="1"/>
</dbReference>